<dbReference type="InterPro" id="IPR026891">
    <property type="entry name" value="Fn3-like"/>
</dbReference>
<comment type="similarity">
    <text evidence="3">Belongs to the glycosyl hydrolase 3 family.</text>
</comment>
<dbReference type="Gene3D" id="3.40.50.1700">
    <property type="entry name" value="Glycoside hydrolase family 3 C-terminal domain"/>
    <property type="match status" value="1"/>
</dbReference>
<dbReference type="SUPFAM" id="SSF52279">
    <property type="entry name" value="Beta-D-glucan exohydrolase, C-terminal domain"/>
    <property type="match status" value="1"/>
</dbReference>
<dbReference type="PANTHER" id="PTHR42715">
    <property type="entry name" value="BETA-GLUCOSIDASE"/>
    <property type="match status" value="1"/>
</dbReference>
<dbReference type="Gene3D" id="2.60.40.10">
    <property type="entry name" value="Immunoglobulins"/>
    <property type="match status" value="1"/>
</dbReference>
<reference evidence="16" key="1">
    <citation type="submission" date="2023-08" db="EMBL/GenBank/DDBJ databases">
        <authorList>
            <person name="Chen Y."/>
            <person name="Shah S."/>
            <person name="Dougan E. K."/>
            <person name="Thang M."/>
            <person name="Chan C."/>
        </authorList>
    </citation>
    <scope>NUCLEOTIDE SEQUENCE</scope>
</reference>
<dbReference type="Pfam" id="PF14310">
    <property type="entry name" value="Fn3-like"/>
    <property type="match status" value="1"/>
</dbReference>
<comment type="subcellular location">
    <subcellularLocation>
        <location evidence="2">Secreted</location>
    </subcellularLocation>
</comment>
<organism evidence="16 17">
    <name type="scientific">Effrenium voratum</name>
    <dbReference type="NCBI Taxonomy" id="2562239"/>
    <lineage>
        <taxon>Eukaryota</taxon>
        <taxon>Sar</taxon>
        <taxon>Alveolata</taxon>
        <taxon>Dinophyceae</taxon>
        <taxon>Suessiales</taxon>
        <taxon>Symbiodiniaceae</taxon>
        <taxon>Effrenium</taxon>
    </lineage>
</organism>
<feature type="transmembrane region" description="Helical" evidence="14">
    <location>
        <begin position="6"/>
        <end position="26"/>
    </location>
</feature>
<evidence type="ECO:0000256" key="3">
    <source>
        <dbReference type="ARBA" id="ARBA00005336"/>
    </source>
</evidence>
<feature type="transmembrane region" description="Helical" evidence="14">
    <location>
        <begin position="104"/>
        <end position="125"/>
    </location>
</feature>
<dbReference type="InterPro" id="IPR017853">
    <property type="entry name" value="GH"/>
</dbReference>
<dbReference type="InterPro" id="IPR001764">
    <property type="entry name" value="Glyco_hydro_3_N"/>
</dbReference>
<dbReference type="Proteomes" id="UP001178507">
    <property type="component" value="Unassembled WGS sequence"/>
</dbReference>
<dbReference type="GO" id="GO:0005576">
    <property type="term" value="C:extracellular region"/>
    <property type="evidence" value="ECO:0007669"/>
    <property type="project" value="UniProtKB-SubCell"/>
</dbReference>
<evidence type="ECO:0000256" key="14">
    <source>
        <dbReference type="SAM" id="Phobius"/>
    </source>
</evidence>
<keyword evidence="8" id="KW-0326">Glycosidase</keyword>
<evidence type="ECO:0000256" key="5">
    <source>
        <dbReference type="ARBA" id="ARBA00022525"/>
    </source>
</evidence>
<evidence type="ECO:0000313" key="16">
    <source>
        <dbReference type="EMBL" id="CAJ1375363.1"/>
    </source>
</evidence>
<dbReference type="SMART" id="SM01217">
    <property type="entry name" value="Fn3_like"/>
    <property type="match status" value="1"/>
</dbReference>
<dbReference type="Pfam" id="PF01915">
    <property type="entry name" value="Glyco_hydro_3_C"/>
    <property type="match status" value="1"/>
</dbReference>
<comment type="catalytic activity">
    <reaction evidence="1">
        <text>Hydrolysis of terminal, non-reducing beta-D-glucosyl residues with release of beta-D-glucose.</text>
        <dbReference type="EC" id="3.2.1.21"/>
    </reaction>
</comment>
<evidence type="ECO:0000256" key="2">
    <source>
        <dbReference type="ARBA" id="ARBA00004613"/>
    </source>
</evidence>
<evidence type="ECO:0000256" key="9">
    <source>
        <dbReference type="ARBA" id="ARBA00024983"/>
    </source>
</evidence>
<keyword evidence="17" id="KW-1185">Reference proteome</keyword>
<dbReference type="SUPFAM" id="SSF51445">
    <property type="entry name" value="(Trans)glycosidases"/>
    <property type="match status" value="1"/>
</dbReference>
<keyword evidence="5" id="KW-0964">Secreted</keyword>
<evidence type="ECO:0000256" key="12">
    <source>
        <dbReference type="ARBA" id="ARBA00041601"/>
    </source>
</evidence>
<dbReference type="GO" id="GO:0008422">
    <property type="term" value="F:beta-glucosidase activity"/>
    <property type="evidence" value="ECO:0007669"/>
    <property type="project" value="UniProtKB-EC"/>
</dbReference>
<dbReference type="InterPro" id="IPR050288">
    <property type="entry name" value="Cellulose_deg_GH3"/>
</dbReference>
<dbReference type="InterPro" id="IPR013783">
    <property type="entry name" value="Ig-like_fold"/>
</dbReference>
<dbReference type="InterPro" id="IPR036962">
    <property type="entry name" value="Glyco_hydro_3_N_sf"/>
</dbReference>
<evidence type="ECO:0000256" key="13">
    <source>
        <dbReference type="ARBA" id="ARBA00041808"/>
    </source>
</evidence>
<sequence>MSPLRGLHAALGVLLCVLVSVRMVRFPLLSMQLPHLLIGLLLASRRLPLLISSLILFWIAFYAGNIPSDDWQANHAWKACSTGSFLAALVGCCWKSWQSNTGRFIFVVVLAAIARVVMVLSPMAIAEDIFPRYNVGNETIVETPWLRKQLCSSSQAQQAVLCGPISPLSWEEAENRAAWTLEQMTDEECHMLMQGVGWISIPRWLPSPLPALPKLGYYMGNLPPLPRLGVPPLKLHDAGNGFRNMPGGQGKLGSTIMWPCSLAFGATWNTHLVKEVAGAIGREYRGKGANVILGPSVQVQRVASNGRNFEYMAGEDPYLGAKLSEAYVIGVQAEGVIACLKHFAFNEQETHRTYGSSVVDERTAWELYYPPFEAGVAAGAGSVMCSYNKVNGTYACANEELLRRDLKQKMGFRGFVMTDWWALHNSVDTSVVRGLDMEMPGAGGDTFFYPEALQTMEESQAGDFKGYGVNRSAVYRDPARRILSAAHKMRLFEMPSCTPGQDCVAAIFSDQRSPEAEDLARRTVAESIVLLKNEAVLPLKNVKRLALIGEPWVAPSRGTDEVGMMGDYYSGGGSGHCYIPPENFTTPFTSISERAKDLGIAVSSSLTNNITEALAAIQDADAVVVLGATTAEESRDRESLHLDNGADDLINAIAKEGKPVIVLMQVPGTIMVPWKDEVAAVALMFLGGEFTGNAWASLLFGDFSPSGRLPIMLPTHENHTIPPSTELDAVYGEGLFTSYRASGNFAAFPFGHGLSYTEFAFDPPKQSEGCQARICVETRVTNTGSRNGAEVVQAYVEFPPEANEPKLVLRGFQKTKILEPGASETVSMSLTSRDLSVYLDGWKLQHSIKLHIGASSADLRHTMSLSV</sequence>
<dbReference type="Gene3D" id="3.20.20.300">
    <property type="entry name" value="Glycoside hydrolase, family 3, N-terminal domain"/>
    <property type="match status" value="1"/>
</dbReference>
<evidence type="ECO:0000256" key="1">
    <source>
        <dbReference type="ARBA" id="ARBA00000448"/>
    </source>
</evidence>
<gene>
    <name evidence="16" type="ORF">EVOR1521_LOCUS4658</name>
</gene>
<dbReference type="PRINTS" id="PR00133">
    <property type="entry name" value="GLHYDRLASE3"/>
</dbReference>
<dbReference type="AlphaFoldDB" id="A0AA36HWA2"/>
<evidence type="ECO:0000256" key="4">
    <source>
        <dbReference type="ARBA" id="ARBA00012744"/>
    </source>
</evidence>
<dbReference type="Pfam" id="PF00933">
    <property type="entry name" value="Glyco_hydro_3"/>
    <property type="match status" value="1"/>
</dbReference>
<accession>A0AA36HWA2</accession>
<evidence type="ECO:0000256" key="7">
    <source>
        <dbReference type="ARBA" id="ARBA00022801"/>
    </source>
</evidence>
<dbReference type="EC" id="3.2.1.21" evidence="4"/>
<dbReference type="InterPro" id="IPR002772">
    <property type="entry name" value="Glyco_hydro_3_C"/>
</dbReference>
<dbReference type="EMBL" id="CAUJNA010000317">
    <property type="protein sequence ID" value="CAJ1375363.1"/>
    <property type="molecule type" value="Genomic_DNA"/>
</dbReference>
<dbReference type="GO" id="GO:0009251">
    <property type="term" value="P:glucan catabolic process"/>
    <property type="evidence" value="ECO:0007669"/>
    <property type="project" value="TreeGrafter"/>
</dbReference>
<dbReference type="InterPro" id="IPR036881">
    <property type="entry name" value="Glyco_hydro_3_C_sf"/>
</dbReference>
<proteinExistence type="inferred from homology"/>
<keyword evidence="14" id="KW-0472">Membrane</keyword>
<evidence type="ECO:0000256" key="10">
    <source>
        <dbReference type="ARBA" id="ARBA00039579"/>
    </source>
</evidence>
<name>A0AA36HWA2_9DINO</name>
<keyword evidence="14" id="KW-1133">Transmembrane helix</keyword>
<dbReference type="PANTHER" id="PTHR42715:SF12">
    <property type="entry name" value="BETA-GLUCOSIDASE G-RELATED"/>
    <property type="match status" value="1"/>
</dbReference>
<keyword evidence="6" id="KW-0732">Signal</keyword>
<comment type="caution">
    <text evidence="16">The sequence shown here is derived from an EMBL/GenBank/DDBJ whole genome shotgun (WGS) entry which is preliminary data.</text>
</comment>
<evidence type="ECO:0000256" key="8">
    <source>
        <dbReference type="ARBA" id="ARBA00023295"/>
    </source>
</evidence>
<evidence type="ECO:0000256" key="11">
    <source>
        <dbReference type="ARBA" id="ARBA00041276"/>
    </source>
</evidence>
<protein>
    <recommendedName>
        <fullName evidence="10">Probable beta-glucosidase G</fullName>
        <ecNumber evidence="4">3.2.1.21</ecNumber>
    </recommendedName>
    <alternativeName>
        <fullName evidence="11">Beta-D-glucoside glucohydrolase G</fullName>
    </alternativeName>
    <alternativeName>
        <fullName evidence="12">Cellobiase G</fullName>
    </alternativeName>
    <alternativeName>
        <fullName evidence="13">Gentiobiase G</fullName>
    </alternativeName>
</protein>
<feature type="domain" description="Fibronectin type III-like" evidence="15">
    <location>
        <begin position="790"/>
        <end position="856"/>
    </location>
</feature>
<keyword evidence="7" id="KW-0378">Hydrolase</keyword>
<feature type="transmembrane region" description="Helical" evidence="14">
    <location>
        <begin position="47"/>
        <end position="64"/>
    </location>
</feature>
<evidence type="ECO:0000256" key="6">
    <source>
        <dbReference type="ARBA" id="ARBA00022729"/>
    </source>
</evidence>
<evidence type="ECO:0000313" key="17">
    <source>
        <dbReference type="Proteomes" id="UP001178507"/>
    </source>
</evidence>
<comment type="function">
    <text evidence="9">Beta-glucosidases are one of a number of cellulolytic enzymes involved in the degradation of cellulosic biomass. Catalyzes the last step releasing glucose from the inhibitory cellobiose.</text>
</comment>
<keyword evidence="14" id="KW-0812">Transmembrane</keyword>
<evidence type="ECO:0000259" key="15">
    <source>
        <dbReference type="SMART" id="SM01217"/>
    </source>
</evidence>